<evidence type="ECO:0000256" key="5">
    <source>
        <dbReference type="ARBA" id="ARBA00022692"/>
    </source>
</evidence>
<feature type="compositionally biased region" description="Basic and acidic residues" evidence="11">
    <location>
        <begin position="306"/>
        <end position="345"/>
    </location>
</feature>
<evidence type="ECO:0000256" key="6">
    <source>
        <dbReference type="ARBA" id="ARBA00022824"/>
    </source>
</evidence>
<dbReference type="HOGENOM" id="CLU_051910_0_1_1"/>
<name>A7RL65_NEMVE</name>
<comment type="subcellular location">
    <subcellularLocation>
        <location evidence="1">Endoplasmic reticulum membrane</location>
        <topology evidence="1">Multi-pass membrane protein</topology>
    </subcellularLocation>
</comment>
<feature type="region of interest" description="Disordered" evidence="11">
    <location>
        <begin position="111"/>
        <end position="148"/>
    </location>
</feature>
<feature type="transmembrane region" description="Helical" evidence="12">
    <location>
        <begin position="188"/>
        <end position="208"/>
    </location>
</feature>
<dbReference type="STRING" id="45351.A7RL65"/>
<proteinExistence type="inferred from homology"/>
<dbReference type="OMA" id="YTHEYEG"/>
<dbReference type="GO" id="GO:0005789">
    <property type="term" value="C:endoplasmic reticulum membrane"/>
    <property type="evidence" value="ECO:0007669"/>
    <property type="project" value="UniProtKB-SubCell"/>
</dbReference>
<evidence type="ECO:0000313" key="13">
    <source>
        <dbReference type="EMBL" id="EDO47877.1"/>
    </source>
</evidence>
<dbReference type="GO" id="GO:0031204">
    <property type="term" value="P:post-translational protein targeting to membrane, translocation"/>
    <property type="evidence" value="ECO:0000318"/>
    <property type="project" value="GO_Central"/>
</dbReference>
<evidence type="ECO:0000256" key="1">
    <source>
        <dbReference type="ARBA" id="ARBA00004477"/>
    </source>
</evidence>
<evidence type="ECO:0000256" key="4">
    <source>
        <dbReference type="ARBA" id="ARBA00022448"/>
    </source>
</evidence>
<dbReference type="GO" id="GO:0016020">
    <property type="term" value="C:membrane"/>
    <property type="evidence" value="ECO:0000318"/>
    <property type="project" value="GO_Central"/>
</dbReference>
<evidence type="ECO:0000256" key="2">
    <source>
        <dbReference type="ARBA" id="ARBA00010604"/>
    </source>
</evidence>
<evidence type="ECO:0000256" key="10">
    <source>
        <dbReference type="ARBA" id="ARBA00023136"/>
    </source>
</evidence>
<dbReference type="AlphaFoldDB" id="A7RL65"/>
<dbReference type="PhylomeDB" id="A7RL65"/>
<dbReference type="EMBL" id="DS469517">
    <property type="protein sequence ID" value="EDO47877.1"/>
    <property type="molecule type" value="Genomic_DNA"/>
</dbReference>
<dbReference type="GO" id="GO:0005783">
    <property type="term" value="C:endoplasmic reticulum"/>
    <property type="evidence" value="ECO:0000318"/>
    <property type="project" value="GO_Central"/>
</dbReference>
<evidence type="ECO:0000256" key="7">
    <source>
        <dbReference type="ARBA" id="ARBA00022927"/>
    </source>
</evidence>
<keyword evidence="9" id="KW-0811">Translocation</keyword>
<keyword evidence="6" id="KW-0256">Endoplasmic reticulum</keyword>
<dbReference type="PANTHER" id="PTHR12443:SF9">
    <property type="entry name" value="TRANSLOCATION PROTEIN SEC62"/>
    <property type="match status" value="1"/>
</dbReference>
<accession>A7RL65</accession>
<feature type="region of interest" description="Disordered" evidence="11">
    <location>
        <begin position="1"/>
        <end position="28"/>
    </location>
</feature>
<protein>
    <recommendedName>
        <fullName evidence="3">Translocation protein SEC62</fullName>
    </recommendedName>
</protein>
<keyword evidence="8 12" id="KW-1133">Transmembrane helix</keyword>
<dbReference type="OrthoDB" id="200187at2759"/>
<dbReference type="PANTHER" id="PTHR12443">
    <property type="entry name" value="TRANSLOCATION PROTEIN SEC62"/>
    <property type="match status" value="1"/>
</dbReference>
<dbReference type="Proteomes" id="UP000001593">
    <property type="component" value="Unassembled WGS sequence"/>
</dbReference>
<feature type="compositionally biased region" description="Basic residues" evidence="11">
    <location>
        <begin position="1"/>
        <end position="11"/>
    </location>
</feature>
<keyword evidence="5 12" id="KW-0812">Transmembrane</keyword>
<evidence type="ECO:0000256" key="11">
    <source>
        <dbReference type="SAM" id="MobiDB-lite"/>
    </source>
</evidence>
<dbReference type="eggNOG" id="KOG2927">
    <property type="taxonomic scope" value="Eukaryota"/>
</dbReference>
<keyword evidence="10 12" id="KW-0472">Membrane</keyword>
<dbReference type="Pfam" id="PF03839">
    <property type="entry name" value="Sec62"/>
    <property type="match status" value="1"/>
</dbReference>
<gene>
    <name evidence="13" type="ORF">NEMVEDRAFT_v1g159983</name>
</gene>
<comment type="similarity">
    <text evidence="2">Belongs to the SEC62 family.</text>
</comment>
<keyword evidence="14" id="KW-1185">Reference proteome</keyword>
<feature type="transmembrane region" description="Helical" evidence="12">
    <location>
        <begin position="214"/>
        <end position="246"/>
    </location>
</feature>
<feature type="compositionally biased region" description="Gly residues" evidence="11">
    <location>
        <begin position="287"/>
        <end position="299"/>
    </location>
</feature>
<evidence type="ECO:0000256" key="9">
    <source>
        <dbReference type="ARBA" id="ARBA00023010"/>
    </source>
</evidence>
<feature type="region of interest" description="Disordered" evidence="11">
    <location>
        <begin position="284"/>
        <end position="359"/>
    </location>
</feature>
<dbReference type="InParanoid" id="A7RL65"/>
<evidence type="ECO:0000256" key="3">
    <source>
        <dbReference type="ARBA" id="ARBA00021257"/>
    </source>
</evidence>
<reference evidence="13 14" key="1">
    <citation type="journal article" date="2007" name="Science">
        <title>Sea anemone genome reveals ancestral eumetazoan gene repertoire and genomic organization.</title>
        <authorList>
            <person name="Putnam N.H."/>
            <person name="Srivastava M."/>
            <person name="Hellsten U."/>
            <person name="Dirks B."/>
            <person name="Chapman J."/>
            <person name="Salamov A."/>
            <person name="Terry A."/>
            <person name="Shapiro H."/>
            <person name="Lindquist E."/>
            <person name="Kapitonov V.V."/>
            <person name="Jurka J."/>
            <person name="Genikhovich G."/>
            <person name="Grigoriev I.V."/>
            <person name="Lucas S.M."/>
            <person name="Steele R.E."/>
            <person name="Finnerty J.R."/>
            <person name="Technau U."/>
            <person name="Martindale M.Q."/>
            <person name="Rokhsar D.S."/>
        </authorList>
    </citation>
    <scope>NUCLEOTIDE SEQUENCE [LARGE SCALE GENOMIC DNA]</scope>
    <source>
        <strain evidence="14">CH2 X CH6</strain>
    </source>
</reference>
<dbReference type="InterPro" id="IPR004728">
    <property type="entry name" value="Sec62"/>
</dbReference>
<keyword evidence="7" id="KW-0653">Protein transport</keyword>
<sequence>MTEVKRRRKKKESWETDGEENEPTKEETAVAKHLRWNCPTKSSTMMGNKVEYFMGCKAVDCLLDSNWASGKGKTDIIFTTRESCALYLDRLLTKGLFSRVLRIKKKKVDKDKEKAKEKSDGEGKKKKEKKEKSEKTEDTKKDSESKTEEGKKKRKVKVKLELHEEQIFFDADDEAYVWIYDPVHPKTFAMGIVVVIATIAICMFPLWPTNVREYVWYISVIAAAGIGMILVLAVLRYIIFGILWLISGGRHKFWLLPNLTEECGFLESFVPLYTYEYVAKETSQGETKGGGEGEPGGTGEDQTNTKGDESSEEKESERDSWVKVTDEDVENAKSEMKEDTVKLQDKAAAIDNGPKTDSE</sequence>
<dbReference type="KEGG" id="nve:5520080"/>
<dbReference type="FunCoup" id="A7RL65">
    <property type="interactions" value="509"/>
</dbReference>
<keyword evidence="4" id="KW-0813">Transport</keyword>
<evidence type="ECO:0000256" key="8">
    <source>
        <dbReference type="ARBA" id="ARBA00022989"/>
    </source>
</evidence>
<organism evidence="13 14">
    <name type="scientific">Nematostella vectensis</name>
    <name type="common">Starlet sea anemone</name>
    <dbReference type="NCBI Taxonomy" id="45351"/>
    <lineage>
        <taxon>Eukaryota</taxon>
        <taxon>Metazoa</taxon>
        <taxon>Cnidaria</taxon>
        <taxon>Anthozoa</taxon>
        <taxon>Hexacorallia</taxon>
        <taxon>Actiniaria</taxon>
        <taxon>Edwardsiidae</taxon>
        <taxon>Nematostella</taxon>
    </lineage>
</organism>
<evidence type="ECO:0000313" key="14">
    <source>
        <dbReference type="Proteomes" id="UP000001593"/>
    </source>
</evidence>
<evidence type="ECO:0000256" key="12">
    <source>
        <dbReference type="SAM" id="Phobius"/>
    </source>
</evidence>